<name>A0ABU8M2Y8_9PSEU</name>
<dbReference type="PROSITE" id="PS50065">
    <property type="entry name" value="HMG_COA_REDUCTASE_4"/>
    <property type="match status" value="1"/>
</dbReference>
<dbReference type="InterPro" id="IPR002202">
    <property type="entry name" value="HMG_CoA_Rdtase"/>
</dbReference>
<keyword evidence="2 3" id="KW-0560">Oxidoreductase</keyword>
<dbReference type="NCBIfam" id="TIGR00532">
    <property type="entry name" value="HMG_CoA_R_NAD"/>
    <property type="match status" value="1"/>
</dbReference>
<accession>A0ABU8M2Y8</accession>
<dbReference type="InterPro" id="IPR023074">
    <property type="entry name" value="HMG_CoA_Rdtase_cat_sf"/>
</dbReference>
<dbReference type="PROSITE" id="PS01192">
    <property type="entry name" value="HMG_COA_REDUCTASE_3"/>
    <property type="match status" value="1"/>
</dbReference>
<sequence>MTSSRLSGFRDLDVEGRRATVAEQAGLGAADLGVLDPTRGLTLDQADHMIENVVGVMGLPFGVATNFTINGEDVLVPMVTEEPSVVAAASNSARIARVRGGFFTSSTAPLMQAQIQILGCADPAGARVRLLEAREELIEAANAQDPALISFGGGVHDLVVRLVESRAGTYVVAHLVVDVRDAMGANAVNTMAEAVAERAGRIAGGRTLLRILTNKADMRLARARAVFDSEALGGPEVVENIVHASALAESDPYRAATHNKGIMNGITAVVLATGNDTRAVEAGAHSHAVDERGRYAALSHFEKDADGHLTGVLELPMPVGLVGGATKVHPVARAAVRILAPPDARRLAEVVVATGLAQNLAALRALATEGIQRGHMSLHARNVAVSAGATGDEIEKVVARLVQDRAVRADHAETVLAELRGSSTPTSGGTA</sequence>
<dbReference type="Gene3D" id="3.90.770.10">
    <property type="entry name" value="3-hydroxy-3-methylglutaryl-coenzyme A Reductase, Chain A, domain 2"/>
    <property type="match status" value="2"/>
</dbReference>
<dbReference type="EMBL" id="JBBEGM010000003">
    <property type="protein sequence ID" value="MEJ2861721.1"/>
    <property type="molecule type" value="Genomic_DNA"/>
</dbReference>
<organism evidence="4 5">
    <name type="scientific">Actinomycetospora flava</name>
    <dbReference type="NCBI Taxonomy" id="3129232"/>
    <lineage>
        <taxon>Bacteria</taxon>
        <taxon>Bacillati</taxon>
        <taxon>Actinomycetota</taxon>
        <taxon>Actinomycetes</taxon>
        <taxon>Pseudonocardiales</taxon>
        <taxon>Pseudonocardiaceae</taxon>
        <taxon>Actinomycetospora</taxon>
    </lineage>
</organism>
<dbReference type="InterPro" id="IPR009029">
    <property type="entry name" value="HMG_CoA_Rdtase_sub-bd_dom_sf"/>
</dbReference>
<dbReference type="SUPFAM" id="SSF55035">
    <property type="entry name" value="NAD-binding domain of HMG-CoA reductase"/>
    <property type="match status" value="1"/>
</dbReference>
<keyword evidence="3" id="KW-0520">NAD</keyword>
<dbReference type="InterPro" id="IPR004553">
    <property type="entry name" value="HMG_CoA_Rdtase_bac-typ"/>
</dbReference>
<protein>
    <recommendedName>
        <fullName evidence="3">3-hydroxy-3-methylglutaryl coenzyme A reductase</fullName>
        <shortName evidence="3">HMG-CoA reductase</shortName>
        <ecNumber evidence="3">1.1.1.88</ecNumber>
    </recommendedName>
</protein>
<dbReference type="CDD" id="cd00644">
    <property type="entry name" value="HMG-CoA_reductase_classII"/>
    <property type="match status" value="1"/>
</dbReference>
<dbReference type="EC" id="1.1.1.88" evidence="3"/>
<dbReference type="InterPro" id="IPR023076">
    <property type="entry name" value="HMG_CoA_Rdtase_CS"/>
</dbReference>
<dbReference type="PANTHER" id="PTHR10572:SF24">
    <property type="entry name" value="3-HYDROXY-3-METHYLGLUTARYL-COENZYME A REDUCTASE"/>
    <property type="match status" value="1"/>
</dbReference>
<evidence type="ECO:0000256" key="3">
    <source>
        <dbReference type="RuleBase" id="RU361219"/>
    </source>
</evidence>
<dbReference type="PROSITE" id="PS00318">
    <property type="entry name" value="HMG_COA_REDUCTASE_2"/>
    <property type="match status" value="1"/>
</dbReference>
<dbReference type="PRINTS" id="PR00071">
    <property type="entry name" value="HMGCOARDTASE"/>
</dbReference>
<dbReference type="PROSITE" id="PS00066">
    <property type="entry name" value="HMG_COA_REDUCTASE_1"/>
    <property type="match status" value="1"/>
</dbReference>
<evidence type="ECO:0000256" key="1">
    <source>
        <dbReference type="ARBA" id="ARBA00007661"/>
    </source>
</evidence>
<dbReference type="SUPFAM" id="SSF56542">
    <property type="entry name" value="Substrate-binding domain of HMG-CoA reductase"/>
    <property type="match status" value="1"/>
</dbReference>
<dbReference type="Proteomes" id="UP001369736">
    <property type="component" value="Unassembled WGS sequence"/>
</dbReference>
<dbReference type="InterPro" id="IPR009023">
    <property type="entry name" value="HMG_CoA_Rdtase_NAD(P)-bd_sf"/>
</dbReference>
<dbReference type="PANTHER" id="PTHR10572">
    <property type="entry name" value="3-HYDROXY-3-METHYLGLUTARYL-COENZYME A REDUCTASE"/>
    <property type="match status" value="1"/>
</dbReference>
<reference evidence="4 5" key="1">
    <citation type="submission" date="2024-03" db="EMBL/GenBank/DDBJ databases">
        <title>Actinomycetospora sp. OC33-EN07, a novel actinomycete isolated from wild orchid (Aerides multiflora).</title>
        <authorList>
            <person name="Suriyachadkun C."/>
        </authorList>
    </citation>
    <scope>NUCLEOTIDE SEQUENCE [LARGE SCALE GENOMIC DNA]</scope>
    <source>
        <strain evidence="4 5">OC33-EN07</strain>
    </source>
</reference>
<dbReference type="Gene3D" id="1.10.8.660">
    <property type="match status" value="1"/>
</dbReference>
<comment type="caution">
    <text evidence="4">The sequence shown here is derived from an EMBL/GenBank/DDBJ whole genome shotgun (WGS) entry which is preliminary data.</text>
</comment>
<dbReference type="GO" id="GO:0140643">
    <property type="term" value="F:hydroxymethylglutaryl-CoA reductase (NADH) activity"/>
    <property type="evidence" value="ECO:0007669"/>
    <property type="project" value="UniProtKB-EC"/>
</dbReference>
<comment type="catalytic activity">
    <reaction evidence="3">
        <text>(R)-mevalonate + 2 NAD(+) + CoA = (3S)-3-hydroxy-3-methylglutaryl-CoA + 2 NADH + 2 H(+)</text>
        <dbReference type="Rhea" id="RHEA:14833"/>
        <dbReference type="ChEBI" id="CHEBI:15378"/>
        <dbReference type="ChEBI" id="CHEBI:36464"/>
        <dbReference type="ChEBI" id="CHEBI:43074"/>
        <dbReference type="ChEBI" id="CHEBI:57287"/>
        <dbReference type="ChEBI" id="CHEBI:57540"/>
        <dbReference type="ChEBI" id="CHEBI:57945"/>
        <dbReference type="EC" id="1.1.1.88"/>
    </reaction>
</comment>
<keyword evidence="5" id="KW-1185">Reference proteome</keyword>
<evidence type="ECO:0000313" key="4">
    <source>
        <dbReference type="EMBL" id="MEJ2861721.1"/>
    </source>
</evidence>
<dbReference type="Pfam" id="PF00368">
    <property type="entry name" value="HMG-CoA_red"/>
    <property type="match status" value="1"/>
</dbReference>
<evidence type="ECO:0000313" key="5">
    <source>
        <dbReference type="Proteomes" id="UP001369736"/>
    </source>
</evidence>
<proteinExistence type="inferred from homology"/>
<evidence type="ECO:0000256" key="2">
    <source>
        <dbReference type="ARBA" id="ARBA00023002"/>
    </source>
</evidence>
<comment type="pathway">
    <text evidence="3">Metabolic intermediate metabolism; (R)-mevalonate degradation; (S)-3-hydroxy-3-methylglutaryl-CoA from (R)-mevalonate: step 1/1.</text>
</comment>
<gene>
    <name evidence="4" type="ORF">WCD58_11170</name>
</gene>
<comment type="similarity">
    <text evidence="1 3">Belongs to the HMG-CoA reductase family.</text>
</comment>
<dbReference type="RefSeq" id="WP_337702667.1">
    <property type="nucleotide sequence ID" value="NZ_JBBEGM010000003.1"/>
</dbReference>